<feature type="domain" description="Proline dehydrogenase" evidence="2">
    <location>
        <begin position="87"/>
        <end position="383"/>
    </location>
</feature>
<dbReference type="GO" id="GO:0071949">
    <property type="term" value="F:FAD binding"/>
    <property type="evidence" value="ECO:0007669"/>
    <property type="project" value="TreeGrafter"/>
</dbReference>
<dbReference type="PANTHER" id="PTHR13914">
    <property type="entry name" value="PROLINE OXIDASE"/>
    <property type="match status" value="1"/>
</dbReference>
<evidence type="ECO:0000313" key="4">
    <source>
        <dbReference type="Proteomes" id="UP000435357"/>
    </source>
</evidence>
<dbReference type="OrthoDB" id="1401444at2"/>
<evidence type="ECO:0000259" key="2">
    <source>
        <dbReference type="Pfam" id="PF01619"/>
    </source>
</evidence>
<comment type="caution">
    <text evidence="3">The sequence shown here is derived from an EMBL/GenBank/DDBJ whole genome shotgun (WGS) entry which is preliminary data.</text>
</comment>
<evidence type="ECO:0000256" key="1">
    <source>
        <dbReference type="ARBA" id="ARBA00023002"/>
    </source>
</evidence>
<dbReference type="GO" id="GO:0010133">
    <property type="term" value="P:L-proline catabolic process to L-glutamate"/>
    <property type="evidence" value="ECO:0007669"/>
    <property type="project" value="TreeGrafter"/>
</dbReference>
<dbReference type="InterPro" id="IPR002872">
    <property type="entry name" value="Proline_DH_dom"/>
</dbReference>
<proteinExistence type="predicted"/>
<dbReference type="AlphaFoldDB" id="A0A6N6M6A5"/>
<evidence type="ECO:0000313" key="3">
    <source>
        <dbReference type="EMBL" id="KAB1065251.1"/>
    </source>
</evidence>
<sequence length="405" mass="46523">MTRETDTRKRNEIDFSNSKVAFAHKSDGDLAFSVFIFRLMQYSWVVKLATKLTNIALKLKLPISGIVKQTVFRQFCGGESIEDCENKAIVDLAKGNIGAILDYSVEGLKDEETFDHTAEELIRVIDKAKSSPHIPVSCMKITGIARFDLLERVSEGGELSKEDKEAFARVVRRVDKICKRANENKIPIYIDAEESWIQPAIDQLIASMMRKYNKEQAIVYTTFQMYKHSMLPVIERMIEEAKQEGFVLGIKFVRGAYMEKEHKRAKKMGYPTPIQPDKESTDRDFDRGIKIAIRNLDYLEFSCGTHNELSCYKLVDLMDDMDIPHDHPSIYFAQLYGMSDNISFNLSNEGYNVTKYLPYGPVKSTIPYLTRRAEENSAISGQMGKELRFLLAERKRRKEEQKAKN</sequence>
<dbReference type="InterPro" id="IPR015659">
    <property type="entry name" value="Proline_oxidase"/>
</dbReference>
<dbReference type="Proteomes" id="UP000435357">
    <property type="component" value="Unassembled WGS sequence"/>
</dbReference>
<dbReference type="InterPro" id="IPR029041">
    <property type="entry name" value="FAD-linked_oxidoreductase-like"/>
</dbReference>
<dbReference type="EMBL" id="WACR01000003">
    <property type="protein sequence ID" value="KAB1065251.1"/>
    <property type="molecule type" value="Genomic_DNA"/>
</dbReference>
<keyword evidence="1" id="KW-0560">Oxidoreductase</keyword>
<dbReference type="RefSeq" id="WP_151166960.1">
    <property type="nucleotide sequence ID" value="NZ_WACR01000003.1"/>
</dbReference>
<accession>A0A6N6M6A5</accession>
<protein>
    <submittedName>
        <fullName evidence="3">Proline dehydrogenase</fullName>
    </submittedName>
</protein>
<dbReference type="Pfam" id="PF01619">
    <property type="entry name" value="Pro_dh"/>
    <property type="match status" value="1"/>
</dbReference>
<dbReference type="PANTHER" id="PTHR13914:SF0">
    <property type="entry name" value="PROLINE DEHYDROGENASE 1, MITOCHONDRIAL"/>
    <property type="match status" value="1"/>
</dbReference>
<keyword evidence="4" id="KW-1185">Reference proteome</keyword>
<reference evidence="3 4" key="1">
    <citation type="submission" date="2019-09" db="EMBL/GenBank/DDBJ databases">
        <title>Genomes of Cryomorphaceae.</title>
        <authorList>
            <person name="Bowman J.P."/>
        </authorList>
    </citation>
    <scope>NUCLEOTIDE SEQUENCE [LARGE SCALE GENOMIC DNA]</scope>
    <source>
        <strain evidence="3 4">KCTC 52047</strain>
    </source>
</reference>
<name>A0A6N6M6A5_9FLAO</name>
<organism evidence="3 4">
    <name type="scientific">Salibacter halophilus</name>
    <dbReference type="NCBI Taxonomy" id="1803916"/>
    <lineage>
        <taxon>Bacteria</taxon>
        <taxon>Pseudomonadati</taxon>
        <taxon>Bacteroidota</taxon>
        <taxon>Flavobacteriia</taxon>
        <taxon>Flavobacteriales</taxon>
        <taxon>Salibacteraceae</taxon>
        <taxon>Salibacter</taxon>
    </lineage>
</organism>
<dbReference type="Gene3D" id="3.20.20.220">
    <property type="match status" value="1"/>
</dbReference>
<gene>
    <name evidence="3" type="ORF">F3059_04660</name>
</gene>
<dbReference type="SUPFAM" id="SSF51730">
    <property type="entry name" value="FAD-linked oxidoreductase"/>
    <property type="match status" value="1"/>
</dbReference>
<dbReference type="GO" id="GO:0004657">
    <property type="term" value="F:proline dehydrogenase activity"/>
    <property type="evidence" value="ECO:0007669"/>
    <property type="project" value="InterPro"/>
</dbReference>